<evidence type="ECO:0000313" key="3">
    <source>
        <dbReference type="Proteomes" id="UP000596192"/>
    </source>
</evidence>
<gene>
    <name evidence="2" type="ORF">GKQ51_09360</name>
</gene>
<sequence>MAALHSISKGQLRMQLQEVAGPAVAVYPAFRKVLGLNATAAQFLSQAVYWTERTADGWFYKTEGEWEDEIGLSPKEVRTARKNLAALHLLEEVRKGVPAKIHYRVNVGVLFDLLSCPNGTTRPAQKVELVLTEGEDKTCPNGTTITEITTEITSSSAQGADVIELFAGSEFRPMTLGWEPDQKILKAYAVAQGVNLSLITKELIAGFSCHFSAHPETCDTAAGWNNRLVKWAKSEKVRVEADSAAVDEAGVPVDKIIDLYHRTCPSLAPVSVTTDRNLRARIVERWNESEAQQSSVFWKGFFLKANLRNEVFYGGERVKPRLEALVSRSVFRAIVEAEQ</sequence>
<name>A0AAP9YFN8_9GAMM</name>
<dbReference type="RefSeq" id="WP_198867775.1">
    <property type="nucleotide sequence ID" value="NZ_CP066310.1"/>
</dbReference>
<dbReference type="Gene3D" id="1.10.8.1180">
    <property type="match status" value="1"/>
</dbReference>
<proteinExistence type="predicted"/>
<dbReference type="Pfam" id="PF17948">
    <property type="entry name" value="DnaT"/>
    <property type="match status" value="1"/>
</dbReference>
<dbReference type="EMBL" id="CP066310">
    <property type="protein sequence ID" value="QQE90455.1"/>
    <property type="molecule type" value="Genomic_DNA"/>
</dbReference>
<evidence type="ECO:0000259" key="1">
    <source>
        <dbReference type="Pfam" id="PF17948"/>
    </source>
</evidence>
<dbReference type="InterPro" id="IPR040480">
    <property type="entry name" value="DnaT_DNA_bind"/>
</dbReference>
<organism evidence="2 3">
    <name type="scientific">Azotobacter chroococcum</name>
    <dbReference type="NCBI Taxonomy" id="353"/>
    <lineage>
        <taxon>Bacteria</taxon>
        <taxon>Pseudomonadati</taxon>
        <taxon>Pseudomonadota</taxon>
        <taxon>Gammaproteobacteria</taxon>
        <taxon>Pseudomonadales</taxon>
        <taxon>Pseudomonadaceae</taxon>
        <taxon>Azotobacter</taxon>
    </lineage>
</organism>
<protein>
    <recommendedName>
        <fullName evidence="1">DnaT DNA-binding domain-containing protein</fullName>
    </recommendedName>
</protein>
<dbReference type="AlphaFoldDB" id="A0AAP9YFN8"/>
<reference evidence="2 3" key="1">
    <citation type="submission" date="2020-12" db="EMBL/GenBank/DDBJ databases">
        <title>Genomic Analysis and Response surface optimization of nitrogen-fixing conditions for A. chroococcum strain HR1, Isolation from rhizosphere soil.</title>
        <authorList>
            <person name="Li J."/>
            <person name="Yang H."/>
            <person name="Liu H."/>
            <person name="Wang C."/>
            <person name="Tian Y."/>
            <person name="Lu X.Y."/>
        </authorList>
    </citation>
    <scope>NUCLEOTIDE SEQUENCE [LARGE SCALE GENOMIC DNA]</scope>
    <source>
        <strain evidence="2 3">HR1</strain>
    </source>
</reference>
<dbReference type="Proteomes" id="UP000596192">
    <property type="component" value="Chromosome"/>
</dbReference>
<evidence type="ECO:0000313" key="2">
    <source>
        <dbReference type="EMBL" id="QQE90455.1"/>
    </source>
</evidence>
<feature type="domain" description="DnaT DNA-binding" evidence="1">
    <location>
        <begin position="173"/>
        <end position="238"/>
    </location>
</feature>
<accession>A0AAP9YFN8</accession>